<dbReference type="PROSITE" id="PS51864">
    <property type="entry name" value="ASTACIN"/>
    <property type="match status" value="1"/>
</dbReference>
<keyword evidence="1 2" id="KW-0378">Hydrolase</keyword>
<dbReference type="EC" id="3.4.24.-" evidence="2"/>
<dbReference type="GO" id="GO:0004222">
    <property type="term" value="F:metalloendopeptidase activity"/>
    <property type="evidence" value="ECO:0007669"/>
    <property type="project" value="UniProtKB-UniRule"/>
</dbReference>
<evidence type="ECO:0000256" key="1">
    <source>
        <dbReference type="PROSITE-ProRule" id="PRU01211"/>
    </source>
</evidence>
<dbReference type="InterPro" id="IPR034035">
    <property type="entry name" value="Astacin-like_dom"/>
</dbReference>
<accession>A0A9Q0S6P8</accession>
<organism evidence="4 5">
    <name type="scientific">Pseudolycoriella hygida</name>
    <dbReference type="NCBI Taxonomy" id="35572"/>
    <lineage>
        <taxon>Eukaryota</taxon>
        <taxon>Metazoa</taxon>
        <taxon>Ecdysozoa</taxon>
        <taxon>Arthropoda</taxon>
        <taxon>Hexapoda</taxon>
        <taxon>Insecta</taxon>
        <taxon>Pterygota</taxon>
        <taxon>Neoptera</taxon>
        <taxon>Endopterygota</taxon>
        <taxon>Diptera</taxon>
        <taxon>Nematocera</taxon>
        <taxon>Sciaroidea</taxon>
        <taxon>Sciaridae</taxon>
        <taxon>Pseudolycoriella</taxon>
    </lineage>
</organism>
<dbReference type="Pfam" id="PF01400">
    <property type="entry name" value="Astacin"/>
    <property type="match status" value="1"/>
</dbReference>
<dbReference type="AlphaFoldDB" id="A0A9Q0S6P8"/>
<dbReference type="OrthoDB" id="291007at2759"/>
<reference evidence="4" key="1">
    <citation type="submission" date="2022-07" db="EMBL/GenBank/DDBJ databases">
        <authorList>
            <person name="Trinca V."/>
            <person name="Uliana J.V.C."/>
            <person name="Torres T.T."/>
            <person name="Ward R.J."/>
            <person name="Monesi N."/>
        </authorList>
    </citation>
    <scope>NUCLEOTIDE SEQUENCE</scope>
    <source>
        <strain evidence="4">HSMRA1968</strain>
        <tissue evidence="4">Whole embryos</tissue>
    </source>
</reference>
<comment type="caution">
    <text evidence="1">Lacks conserved residue(s) required for the propagation of feature annotation.</text>
</comment>
<dbReference type="GO" id="GO:0006508">
    <property type="term" value="P:proteolysis"/>
    <property type="evidence" value="ECO:0007669"/>
    <property type="project" value="UniProtKB-KW"/>
</dbReference>
<feature type="active site" evidence="1">
    <location>
        <position position="169"/>
    </location>
</feature>
<dbReference type="Gene3D" id="3.40.390.10">
    <property type="entry name" value="Collagenase (Catalytic Domain)"/>
    <property type="match status" value="1"/>
</dbReference>
<dbReference type="CDD" id="cd04280">
    <property type="entry name" value="ZnMc_astacin_like"/>
    <property type="match status" value="1"/>
</dbReference>
<proteinExistence type="predicted"/>
<evidence type="ECO:0000256" key="2">
    <source>
        <dbReference type="RuleBase" id="RU361183"/>
    </source>
</evidence>
<comment type="caution">
    <text evidence="4">The sequence shown here is derived from an EMBL/GenBank/DDBJ whole genome shotgun (WGS) entry which is preliminary data.</text>
</comment>
<dbReference type="EMBL" id="WJQU01000001">
    <property type="protein sequence ID" value="KAJ6647407.1"/>
    <property type="molecule type" value="Genomic_DNA"/>
</dbReference>
<feature type="chain" id="PRO_5040534782" description="Metalloendopeptidase" evidence="2">
    <location>
        <begin position="17"/>
        <end position="277"/>
    </location>
</feature>
<dbReference type="GO" id="GO:0008270">
    <property type="term" value="F:zinc ion binding"/>
    <property type="evidence" value="ECO:0007669"/>
    <property type="project" value="UniProtKB-UniRule"/>
</dbReference>
<feature type="domain" description="Peptidase M12A" evidence="3">
    <location>
        <begin position="62"/>
        <end position="272"/>
    </location>
</feature>
<dbReference type="PANTHER" id="PTHR10127">
    <property type="entry name" value="DISCOIDIN, CUB, EGF, LAMININ , AND ZINC METALLOPROTEASE DOMAIN CONTAINING"/>
    <property type="match status" value="1"/>
</dbReference>
<evidence type="ECO:0000313" key="5">
    <source>
        <dbReference type="Proteomes" id="UP001151699"/>
    </source>
</evidence>
<dbReference type="SMART" id="SM00235">
    <property type="entry name" value="ZnMc"/>
    <property type="match status" value="1"/>
</dbReference>
<evidence type="ECO:0000259" key="3">
    <source>
        <dbReference type="PROSITE" id="PS51864"/>
    </source>
</evidence>
<keyword evidence="1 2" id="KW-0482">Metalloprotease</keyword>
<sequence>MKLLLVGLAVIQFILAGPLPKEYVENTPENLELIRSGNYKQDIETLGGQFEGDMVLEERQRRALLGLEKTGLINTDYRWPDGIVPYVLADGYFTQGQKDQIERGLKAIEDASCIRFVPHTNEENYVEIIGEPTGCWSQVGNLRRGKQQLNLQLFEPGVGCFRSGTVVHEFLHTLGFYHMQSATERDDYVLIAWQHIIPGMEHNFNKYGADVITNFGVEYDVVSVMHYNAYAFTRNGFATIIPYDISLIDGMGQHIGMTDLDIKRLNAMYECAPRDEK</sequence>
<keyword evidence="1 2" id="KW-0479">Metal-binding</keyword>
<comment type="cofactor">
    <cofactor evidence="1 2">
        <name>Zn(2+)</name>
        <dbReference type="ChEBI" id="CHEBI:29105"/>
    </cofactor>
    <text evidence="1 2">Binds 1 zinc ion per subunit.</text>
</comment>
<keyword evidence="1 2" id="KW-0645">Protease</keyword>
<dbReference type="Proteomes" id="UP001151699">
    <property type="component" value="Chromosome A"/>
</dbReference>
<keyword evidence="5" id="KW-1185">Reference proteome</keyword>
<feature type="binding site" evidence="1">
    <location>
        <position position="178"/>
    </location>
    <ligand>
        <name>Zn(2+)</name>
        <dbReference type="ChEBI" id="CHEBI:29105"/>
        <note>catalytic</note>
    </ligand>
</feature>
<gene>
    <name evidence="4" type="primary">Mep1b</name>
    <name evidence="4" type="ORF">Bhyg_02629</name>
</gene>
<keyword evidence="1 2" id="KW-0862">Zinc</keyword>
<dbReference type="InterPro" id="IPR024079">
    <property type="entry name" value="MetalloPept_cat_dom_sf"/>
</dbReference>
<dbReference type="InterPro" id="IPR001506">
    <property type="entry name" value="Peptidase_M12A"/>
</dbReference>
<keyword evidence="2" id="KW-0732">Signal</keyword>
<dbReference type="PRINTS" id="PR00480">
    <property type="entry name" value="ASTACIN"/>
</dbReference>
<feature type="binding site" evidence="1">
    <location>
        <position position="168"/>
    </location>
    <ligand>
        <name>Zn(2+)</name>
        <dbReference type="ChEBI" id="CHEBI:29105"/>
        <note>catalytic</note>
    </ligand>
</feature>
<protein>
    <recommendedName>
        <fullName evidence="2">Metalloendopeptidase</fullName>
        <ecNumber evidence="2">3.4.24.-</ecNumber>
    </recommendedName>
</protein>
<evidence type="ECO:0000313" key="4">
    <source>
        <dbReference type="EMBL" id="KAJ6647407.1"/>
    </source>
</evidence>
<dbReference type="PANTHER" id="PTHR10127:SF814">
    <property type="entry name" value="MEPRIN A SUBUNIT BETA"/>
    <property type="match status" value="1"/>
</dbReference>
<dbReference type="InterPro" id="IPR006026">
    <property type="entry name" value="Peptidase_Metallo"/>
</dbReference>
<feature type="binding site" evidence="1">
    <location>
        <position position="172"/>
    </location>
    <ligand>
        <name>Zn(2+)</name>
        <dbReference type="ChEBI" id="CHEBI:29105"/>
        <note>catalytic</note>
    </ligand>
</feature>
<dbReference type="SUPFAM" id="SSF55486">
    <property type="entry name" value="Metalloproteases ('zincins'), catalytic domain"/>
    <property type="match status" value="1"/>
</dbReference>
<name>A0A9Q0S6P8_9DIPT</name>
<feature type="signal peptide" evidence="2">
    <location>
        <begin position="1"/>
        <end position="16"/>
    </location>
</feature>